<proteinExistence type="predicted"/>
<feature type="compositionally biased region" description="Basic and acidic residues" evidence="1">
    <location>
        <begin position="52"/>
        <end position="80"/>
    </location>
</feature>
<sequence length="121" mass="13784">MIRTAREAGWRISPCDRQETPPSPAPAAIVAATRGVLRHEAFCRVERRRRRSPAEFRPRKQVKEGHGPGCRRSDDGEILRLIDGGEEEEKGPVEDERVNQPAGGGRRMMRRSKRSGQRVWM</sequence>
<evidence type="ECO:0000313" key="4">
    <source>
        <dbReference type="Proteomes" id="UP000636800"/>
    </source>
</evidence>
<name>A0A835U310_VANPL</name>
<accession>A0A835U310</accession>
<dbReference type="EMBL" id="JADCNL010000633">
    <property type="protein sequence ID" value="KAG0445923.1"/>
    <property type="molecule type" value="Genomic_DNA"/>
</dbReference>
<feature type="region of interest" description="Disordered" evidence="1">
    <location>
        <begin position="1"/>
        <end position="25"/>
    </location>
</feature>
<reference evidence="4 5" key="1">
    <citation type="journal article" date="2020" name="Nat. Food">
        <title>A phased Vanilla planifolia genome enables genetic improvement of flavour and production.</title>
        <authorList>
            <person name="Hasing T."/>
            <person name="Tang H."/>
            <person name="Brym M."/>
            <person name="Khazi F."/>
            <person name="Huang T."/>
            <person name="Chambers A.H."/>
        </authorList>
    </citation>
    <scope>NUCLEOTIDE SEQUENCE [LARGE SCALE GENOMIC DNA]</scope>
    <source>
        <tissue evidence="2">Leaf</tissue>
    </source>
</reference>
<dbReference type="Proteomes" id="UP000639772">
    <property type="component" value="Unassembled WGS sequence"/>
</dbReference>
<evidence type="ECO:0000313" key="5">
    <source>
        <dbReference type="Proteomes" id="UP000639772"/>
    </source>
</evidence>
<evidence type="ECO:0000313" key="3">
    <source>
        <dbReference type="EMBL" id="KAG0445923.1"/>
    </source>
</evidence>
<keyword evidence="4" id="KW-1185">Reference proteome</keyword>
<evidence type="ECO:0000256" key="1">
    <source>
        <dbReference type="SAM" id="MobiDB-lite"/>
    </source>
</evidence>
<feature type="compositionally biased region" description="Basic and acidic residues" evidence="1">
    <location>
        <begin position="1"/>
        <end position="19"/>
    </location>
</feature>
<protein>
    <submittedName>
        <fullName evidence="2">Uncharacterized protein</fullName>
    </submittedName>
</protein>
<dbReference type="EMBL" id="JADCNM010000634">
    <property type="protein sequence ID" value="KAG0445915.1"/>
    <property type="molecule type" value="Genomic_DNA"/>
</dbReference>
<gene>
    <name evidence="3" type="ORF">HPP92_029092</name>
    <name evidence="2" type="ORF">HPP92_029103</name>
</gene>
<feature type="compositionally biased region" description="Basic residues" evidence="1">
    <location>
        <begin position="107"/>
        <end position="121"/>
    </location>
</feature>
<comment type="caution">
    <text evidence="2">The sequence shown here is derived from an EMBL/GenBank/DDBJ whole genome shotgun (WGS) entry which is preliminary data.</text>
</comment>
<organism evidence="2 5">
    <name type="scientific">Vanilla planifolia</name>
    <name type="common">Vanilla</name>
    <dbReference type="NCBI Taxonomy" id="51239"/>
    <lineage>
        <taxon>Eukaryota</taxon>
        <taxon>Viridiplantae</taxon>
        <taxon>Streptophyta</taxon>
        <taxon>Embryophyta</taxon>
        <taxon>Tracheophyta</taxon>
        <taxon>Spermatophyta</taxon>
        <taxon>Magnoliopsida</taxon>
        <taxon>Liliopsida</taxon>
        <taxon>Asparagales</taxon>
        <taxon>Orchidaceae</taxon>
        <taxon>Vanilloideae</taxon>
        <taxon>Vanilleae</taxon>
        <taxon>Vanilla</taxon>
    </lineage>
</organism>
<feature type="region of interest" description="Disordered" evidence="1">
    <location>
        <begin position="49"/>
        <end position="121"/>
    </location>
</feature>
<dbReference type="AlphaFoldDB" id="A0A835U310"/>
<dbReference type="Proteomes" id="UP000636800">
    <property type="component" value="Unassembled WGS sequence"/>
</dbReference>
<evidence type="ECO:0000313" key="2">
    <source>
        <dbReference type="EMBL" id="KAG0445915.1"/>
    </source>
</evidence>